<reference evidence="1 2" key="1">
    <citation type="submission" date="2018-01" db="EMBL/GenBank/DDBJ databases">
        <title>Whole genome sequencing of Histamine producing bacteria.</title>
        <authorList>
            <person name="Butler K."/>
        </authorList>
    </citation>
    <scope>NUCLEOTIDE SEQUENCE [LARGE SCALE GENOMIC DNA]</scope>
    <source>
        <strain evidence="1 2">NCIMB 13481</strain>
    </source>
</reference>
<evidence type="ECO:0000313" key="2">
    <source>
        <dbReference type="Proteomes" id="UP000241954"/>
    </source>
</evidence>
<evidence type="ECO:0000313" key="1">
    <source>
        <dbReference type="EMBL" id="PSV97856.1"/>
    </source>
</evidence>
<name>A0A2T3MMS5_9GAMM</name>
<protein>
    <submittedName>
        <fullName evidence="1">Uncharacterized protein</fullName>
    </submittedName>
</protein>
<accession>A0A2T3MMS5</accession>
<comment type="caution">
    <text evidence="1">The sequence shown here is derived from an EMBL/GenBank/DDBJ whole genome shotgun (WGS) entry which is preliminary data.</text>
</comment>
<gene>
    <name evidence="1" type="ORF">C9I88_07240</name>
</gene>
<organism evidence="1 2">
    <name type="scientific">Photobacterium iliopiscarium</name>
    <dbReference type="NCBI Taxonomy" id="56192"/>
    <lineage>
        <taxon>Bacteria</taxon>
        <taxon>Pseudomonadati</taxon>
        <taxon>Pseudomonadota</taxon>
        <taxon>Gammaproteobacteria</taxon>
        <taxon>Vibrionales</taxon>
        <taxon>Vibrionaceae</taxon>
        <taxon>Photobacterium</taxon>
    </lineage>
</organism>
<dbReference type="Proteomes" id="UP000241954">
    <property type="component" value="Unassembled WGS sequence"/>
</dbReference>
<proteinExistence type="predicted"/>
<dbReference type="RefSeq" id="WP_107237092.1">
    <property type="nucleotide sequence ID" value="NZ_PYLW01000005.1"/>
</dbReference>
<sequence>MDINKIIEHAQSLEHQLYIKYKLVEQPNKEDIVKWYRLTNLYIAKGLPPEDASRKAAWETFEIDINILRKSQTDTIEALLLKAQKSVEENEKNGG</sequence>
<dbReference type="AlphaFoldDB" id="A0A2T3MMS5"/>
<dbReference type="EMBL" id="PYLW01000005">
    <property type="protein sequence ID" value="PSV97856.1"/>
    <property type="molecule type" value="Genomic_DNA"/>
</dbReference>